<gene>
    <name evidence="1" type="ORF">OLC1_LOCUS779</name>
</gene>
<evidence type="ECO:0000313" key="2">
    <source>
        <dbReference type="Proteomes" id="UP001161247"/>
    </source>
</evidence>
<dbReference type="Proteomes" id="UP001161247">
    <property type="component" value="Chromosome 1"/>
</dbReference>
<dbReference type="EMBL" id="OX459118">
    <property type="protein sequence ID" value="CAI9088134.1"/>
    <property type="molecule type" value="Genomic_DNA"/>
</dbReference>
<accession>A0AAV1C0C3</accession>
<organism evidence="1 2">
    <name type="scientific">Oldenlandia corymbosa var. corymbosa</name>
    <dbReference type="NCBI Taxonomy" id="529605"/>
    <lineage>
        <taxon>Eukaryota</taxon>
        <taxon>Viridiplantae</taxon>
        <taxon>Streptophyta</taxon>
        <taxon>Embryophyta</taxon>
        <taxon>Tracheophyta</taxon>
        <taxon>Spermatophyta</taxon>
        <taxon>Magnoliopsida</taxon>
        <taxon>eudicotyledons</taxon>
        <taxon>Gunneridae</taxon>
        <taxon>Pentapetalae</taxon>
        <taxon>asterids</taxon>
        <taxon>lamiids</taxon>
        <taxon>Gentianales</taxon>
        <taxon>Rubiaceae</taxon>
        <taxon>Rubioideae</taxon>
        <taxon>Spermacoceae</taxon>
        <taxon>Hedyotis-Oldenlandia complex</taxon>
        <taxon>Oldenlandia</taxon>
    </lineage>
</organism>
<dbReference type="AlphaFoldDB" id="A0AAV1C0C3"/>
<keyword evidence="2" id="KW-1185">Reference proteome</keyword>
<proteinExistence type="predicted"/>
<evidence type="ECO:0000313" key="1">
    <source>
        <dbReference type="EMBL" id="CAI9088134.1"/>
    </source>
</evidence>
<sequence length="175" mass="20118">MFMCKTLITLKLNLRRGSFPYLTLPDSLSSPNLKMLQLDMMLVVVDESFIQILIQGCPQLEELYIFFAGASKGNIDVVWDKDDDDEECGYEFPVEAIFPICFIKDLKEIKSKGFNNQDYELKIVEHLLKNGKSLRKVVSCGLLLQPSVCLRIFSFKRCSPHCQIVFHQNVWNTSV</sequence>
<name>A0AAV1C0C3_OLDCO</name>
<protein>
    <submittedName>
        <fullName evidence="1">OLC1v1022380C1</fullName>
    </submittedName>
</protein>
<reference evidence="1" key="1">
    <citation type="submission" date="2023-03" db="EMBL/GenBank/DDBJ databases">
        <authorList>
            <person name="Julca I."/>
        </authorList>
    </citation>
    <scope>NUCLEOTIDE SEQUENCE</scope>
</reference>